<dbReference type="Pfam" id="PF00698">
    <property type="entry name" value="Acyl_transf_1"/>
    <property type="match status" value="1"/>
</dbReference>
<evidence type="ECO:0000313" key="7">
    <source>
        <dbReference type="Proteomes" id="UP000316208"/>
    </source>
</evidence>
<evidence type="ECO:0000256" key="2">
    <source>
        <dbReference type="ARBA" id="ARBA00022679"/>
    </source>
</evidence>
<dbReference type="InterPro" id="IPR050858">
    <property type="entry name" value="Mal-CoA-ACP_Trans/PKS_FabD"/>
</dbReference>
<keyword evidence="3 6" id="KW-0012">Acyltransferase</keyword>
<dbReference type="InterPro" id="IPR016036">
    <property type="entry name" value="Malonyl_transacylase_ACP-bd"/>
</dbReference>
<dbReference type="InterPro" id="IPR001227">
    <property type="entry name" value="Ac_transferase_dom_sf"/>
</dbReference>
<dbReference type="SMART" id="SM00827">
    <property type="entry name" value="PKS_AT"/>
    <property type="match status" value="1"/>
</dbReference>
<dbReference type="EC" id="2.3.1.39" evidence="1"/>
<keyword evidence="2 6" id="KW-0808">Transferase</keyword>
<accession>A0ABY3AWW2</accession>
<comment type="catalytic activity">
    <reaction evidence="4">
        <text>holo-[ACP] + malonyl-CoA = malonyl-[ACP] + CoA</text>
        <dbReference type="Rhea" id="RHEA:41792"/>
        <dbReference type="Rhea" id="RHEA-COMP:9623"/>
        <dbReference type="Rhea" id="RHEA-COMP:9685"/>
        <dbReference type="ChEBI" id="CHEBI:57287"/>
        <dbReference type="ChEBI" id="CHEBI:57384"/>
        <dbReference type="ChEBI" id="CHEBI:64479"/>
        <dbReference type="ChEBI" id="CHEBI:78449"/>
        <dbReference type="EC" id="2.3.1.39"/>
    </reaction>
</comment>
<sequence length="396" mass="43494">MKRVALLFPGQGSQYEGMGKVWSKRFQGADRWFEEANDILGYDLKSICTEGSAAVLSRTEYTQPALLTVSVIALEQYRQEIGIVPVFSAGHSLGEYSALVSSGVLSFADALRLVQQRAVAMQEAADAGLGEMAAVRGVELETLEALCEKHSSSGQPVAIGCYNSPRQYVLTGHQAAVARVTIAAELRGAQVTRLQVSGPFHSPLMSQAAERLSGVMRKYAFRESQWPVISNVTALPYANAEQIRDGLILQMTYPVKWLQTMRYLEEQKVELAVELGPRSVLKNLAKDMTDKLRTFAFEREEDAVQLARRFPLHDFIAGCLSGAVAAPNANWNEEEYNAGVIQPVRRMKEMLQNAKDSGSAGAQAHAQRKEALDCMNLVLQTKRGPEGEKAFSMTST</sequence>
<gene>
    <name evidence="6" type="primary">fabD</name>
    <name evidence="6" type="ORF">C7Y44_06210</name>
</gene>
<dbReference type="Gene3D" id="3.30.70.250">
    <property type="entry name" value="Malonyl-CoA ACP transacylase, ACP-binding"/>
    <property type="match status" value="1"/>
</dbReference>
<dbReference type="InterPro" id="IPR014043">
    <property type="entry name" value="Acyl_transferase_dom"/>
</dbReference>
<evidence type="ECO:0000259" key="5">
    <source>
        <dbReference type="SMART" id="SM00827"/>
    </source>
</evidence>
<dbReference type="SUPFAM" id="SSF55048">
    <property type="entry name" value="Probable ACP-binding domain of malonyl-CoA ACP transacylase"/>
    <property type="match status" value="1"/>
</dbReference>
<dbReference type="InterPro" id="IPR004410">
    <property type="entry name" value="Malonyl_CoA-ACP_transAc_FabD"/>
</dbReference>
<evidence type="ECO:0000256" key="3">
    <source>
        <dbReference type="ARBA" id="ARBA00023315"/>
    </source>
</evidence>
<dbReference type="PANTHER" id="PTHR42681:SF1">
    <property type="entry name" value="MALONYL-COA-ACYL CARRIER PROTEIN TRANSACYLASE, MITOCHONDRIAL"/>
    <property type="match status" value="1"/>
</dbReference>
<evidence type="ECO:0000256" key="1">
    <source>
        <dbReference type="ARBA" id="ARBA00013258"/>
    </source>
</evidence>
<dbReference type="Gene3D" id="3.40.366.10">
    <property type="entry name" value="Malonyl-Coenzyme A Acyl Carrier Protein, domain 2"/>
    <property type="match status" value="1"/>
</dbReference>
<dbReference type="NCBIfam" id="TIGR00128">
    <property type="entry name" value="fabD"/>
    <property type="match status" value="1"/>
</dbReference>
<comment type="caution">
    <text evidence="6">The sequence shown here is derived from an EMBL/GenBank/DDBJ whole genome shotgun (WGS) entry which is preliminary data.</text>
</comment>
<dbReference type="RefSeq" id="WP_142543255.1">
    <property type="nucleotide sequence ID" value="NZ_SADY01000001.1"/>
</dbReference>
<dbReference type="SUPFAM" id="SSF52151">
    <property type="entry name" value="FabD/lysophospholipase-like"/>
    <property type="match status" value="1"/>
</dbReference>
<evidence type="ECO:0000256" key="4">
    <source>
        <dbReference type="ARBA" id="ARBA00048462"/>
    </source>
</evidence>
<proteinExistence type="predicted"/>
<reference evidence="6 7" key="1">
    <citation type="submission" date="2018-03" db="EMBL/GenBank/DDBJ databases">
        <title>Aerobic endospore-forming bacteria genome sequencing and assembly.</title>
        <authorList>
            <person name="Cavalcante D.A."/>
            <person name="Driks A."/>
            <person name="Putonti C."/>
            <person name="De-Souza M.T."/>
        </authorList>
    </citation>
    <scope>NUCLEOTIDE SEQUENCE [LARGE SCALE GENOMIC DNA]</scope>
    <source>
        <strain evidence="6 7">SDF0028</strain>
    </source>
</reference>
<name>A0ABY3AWW2_PAEPP</name>
<keyword evidence="7" id="KW-1185">Reference proteome</keyword>
<dbReference type="Proteomes" id="UP000316208">
    <property type="component" value="Unassembled WGS sequence"/>
</dbReference>
<dbReference type="InterPro" id="IPR016035">
    <property type="entry name" value="Acyl_Trfase/lysoPLipase"/>
</dbReference>
<evidence type="ECO:0000313" key="6">
    <source>
        <dbReference type="EMBL" id="TQR47204.1"/>
    </source>
</evidence>
<dbReference type="EMBL" id="SADY01000001">
    <property type="protein sequence ID" value="TQR47204.1"/>
    <property type="molecule type" value="Genomic_DNA"/>
</dbReference>
<protein>
    <recommendedName>
        <fullName evidence="1">[acyl-carrier-protein] S-malonyltransferase</fullName>
        <ecNumber evidence="1">2.3.1.39</ecNumber>
    </recommendedName>
</protein>
<feature type="domain" description="Malonyl-CoA:ACP transacylase (MAT)" evidence="5">
    <location>
        <begin position="7"/>
        <end position="324"/>
    </location>
</feature>
<dbReference type="GO" id="GO:0004314">
    <property type="term" value="F:[acyl-carrier-protein] S-malonyltransferase activity"/>
    <property type="evidence" value="ECO:0007669"/>
    <property type="project" value="UniProtKB-EC"/>
</dbReference>
<organism evidence="6 7">
    <name type="scientific">Paenibacillus popilliae</name>
    <name type="common">Bacillus popilliae</name>
    <dbReference type="NCBI Taxonomy" id="78057"/>
    <lineage>
        <taxon>Bacteria</taxon>
        <taxon>Bacillati</taxon>
        <taxon>Bacillota</taxon>
        <taxon>Bacilli</taxon>
        <taxon>Bacillales</taxon>
        <taxon>Paenibacillaceae</taxon>
        <taxon>Paenibacillus</taxon>
    </lineage>
</organism>
<dbReference type="PANTHER" id="PTHR42681">
    <property type="entry name" value="MALONYL-COA-ACYL CARRIER PROTEIN TRANSACYLASE, MITOCHONDRIAL"/>
    <property type="match status" value="1"/>
</dbReference>